<feature type="region of interest" description="Disordered" evidence="1">
    <location>
        <begin position="604"/>
        <end position="627"/>
    </location>
</feature>
<feature type="compositionally biased region" description="Low complexity" evidence="1">
    <location>
        <begin position="43"/>
        <end position="82"/>
    </location>
</feature>
<feature type="compositionally biased region" description="Low complexity" evidence="1">
    <location>
        <begin position="297"/>
        <end position="311"/>
    </location>
</feature>
<feature type="region of interest" description="Disordered" evidence="1">
    <location>
        <begin position="253"/>
        <end position="283"/>
    </location>
</feature>
<evidence type="ECO:0000313" key="2">
    <source>
        <dbReference type="EMBL" id="GME71960.1"/>
    </source>
</evidence>
<keyword evidence="3" id="KW-1185">Reference proteome</keyword>
<feature type="compositionally biased region" description="Polar residues" evidence="1">
    <location>
        <begin position="404"/>
        <end position="417"/>
    </location>
</feature>
<feature type="compositionally biased region" description="Low complexity" evidence="1">
    <location>
        <begin position="557"/>
        <end position="573"/>
    </location>
</feature>
<evidence type="ECO:0000256" key="1">
    <source>
        <dbReference type="SAM" id="MobiDB-lite"/>
    </source>
</evidence>
<feature type="compositionally biased region" description="Acidic residues" evidence="1">
    <location>
        <begin position="614"/>
        <end position="626"/>
    </location>
</feature>
<reference evidence="2" key="1">
    <citation type="submission" date="2023-04" db="EMBL/GenBank/DDBJ databases">
        <title>Candida boidinii NBRC 10035.</title>
        <authorList>
            <person name="Ichikawa N."/>
            <person name="Sato H."/>
            <person name="Tonouchi N."/>
        </authorList>
    </citation>
    <scope>NUCLEOTIDE SEQUENCE</scope>
    <source>
        <strain evidence="2">NBRC 10035</strain>
    </source>
</reference>
<feature type="region of interest" description="Disordered" evidence="1">
    <location>
        <begin position="392"/>
        <end position="467"/>
    </location>
</feature>
<feature type="compositionally biased region" description="Low complexity" evidence="1">
    <location>
        <begin position="418"/>
        <end position="443"/>
    </location>
</feature>
<dbReference type="Proteomes" id="UP001165120">
    <property type="component" value="Unassembled WGS sequence"/>
</dbReference>
<evidence type="ECO:0000313" key="3">
    <source>
        <dbReference type="Proteomes" id="UP001165120"/>
    </source>
</evidence>
<feature type="region of interest" description="Disordered" evidence="1">
    <location>
        <begin position="297"/>
        <end position="360"/>
    </location>
</feature>
<gene>
    <name evidence="2" type="ORF">Cboi02_000341300</name>
</gene>
<protein>
    <submittedName>
        <fullName evidence="2">Unnamed protein product</fullName>
    </submittedName>
</protein>
<feature type="compositionally biased region" description="Polar residues" evidence="1">
    <location>
        <begin position="452"/>
        <end position="467"/>
    </location>
</feature>
<name>A0A9W6WIJ6_CANBO</name>
<feature type="compositionally biased region" description="Polar residues" evidence="1">
    <location>
        <begin position="274"/>
        <end position="283"/>
    </location>
</feature>
<comment type="caution">
    <text evidence="2">The sequence shown here is derived from an EMBL/GenBank/DDBJ whole genome shotgun (WGS) entry which is preliminary data.</text>
</comment>
<feature type="compositionally biased region" description="Polar residues" evidence="1">
    <location>
        <begin position="31"/>
        <end position="42"/>
    </location>
</feature>
<dbReference type="EMBL" id="BSXN01001174">
    <property type="protein sequence ID" value="GME71960.1"/>
    <property type="molecule type" value="Genomic_DNA"/>
</dbReference>
<sequence length="649" mass="69956">MLSPSSKESAGSNTTQKKLSMFSFDNKHPSTDNSISNNLSEFNQSNTNKNQQQDQQQQSPNKIQSNSSSNTNNNNNANQINSPLSLSDENMIDEEDPKNLNLNNSINSKLANKKQQPQLQQSATNSPRQAQQPAFLSKTKSRTLSNANFSSQASFNRQNSTVSLSSASPPFLGRQDRQDSLIFERLVQDPMIASRPSLSNVPSHYSSEMFIPAALDQSAHALNTNQDLDNVELVYSSRRASTANLQAALTGNSTINGQLSSPISPNPEGFNRSARGSVSSFKNSPFQPSYSYSNLTSALNGANNNNNTTSPTFPPTGAPMRHSVSHSGNMSLNTNDNNNNNNNDNSVDPKSPITPSLKPNKSTLSFFSYADMLNQEDSESPFEIRRPSISQSLSQSFVSPGRLSRTSSVPSVRANSVTNINPFANSNTNNNNTNNNNGSNSITNGGGLSINTMLQNTTGSNSPSLSIARSPALNRGYSNLRSNNSIPINLLNNNNNNTSNVSNIPKKFSIPCDSPSESSDNEDIESIGQKIPFPTSASAISGRSNSLAGLSRKTSHGPSCSNNNNGNPFSVGNRSRLSISSANSARPIFHQQQQQNLADALLNRTTSNSNSNNGDDEQSNFADDDESMHSFVTANVGETIRKYASEIQG</sequence>
<proteinExistence type="predicted"/>
<feature type="compositionally biased region" description="Polar residues" evidence="1">
    <location>
        <begin position="115"/>
        <end position="134"/>
    </location>
</feature>
<feature type="compositionally biased region" description="Polar residues" evidence="1">
    <location>
        <begin position="1"/>
        <end position="18"/>
    </location>
</feature>
<feature type="compositionally biased region" description="Low complexity" evidence="1">
    <location>
        <begin position="333"/>
        <end position="345"/>
    </location>
</feature>
<feature type="compositionally biased region" description="Polar residues" evidence="1">
    <location>
        <begin position="253"/>
        <end position="263"/>
    </location>
</feature>
<feature type="region of interest" description="Disordered" evidence="1">
    <location>
        <begin position="531"/>
        <end position="575"/>
    </location>
</feature>
<organism evidence="2 3">
    <name type="scientific">Candida boidinii</name>
    <name type="common">Yeast</name>
    <dbReference type="NCBI Taxonomy" id="5477"/>
    <lineage>
        <taxon>Eukaryota</taxon>
        <taxon>Fungi</taxon>
        <taxon>Dikarya</taxon>
        <taxon>Ascomycota</taxon>
        <taxon>Saccharomycotina</taxon>
        <taxon>Pichiomycetes</taxon>
        <taxon>Pichiales</taxon>
        <taxon>Pichiaceae</taxon>
        <taxon>Ogataea</taxon>
        <taxon>Ogataea/Candida clade</taxon>
    </lineage>
</organism>
<feature type="compositionally biased region" description="Polar residues" evidence="1">
    <location>
        <begin position="535"/>
        <end position="548"/>
    </location>
</feature>
<feature type="compositionally biased region" description="Low complexity" evidence="1">
    <location>
        <begin position="145"/>
        <end position="156"/>
    </location>
</feature>
<accession>A0A9W6WIJ6</accession>
<feature type="region of interest" description="Disordered" evidence="1">
    <location>
        <begin position="1"/>
        <end position="84"/>
    </location>
</feature>
<dbReference type="AlphaFoldDB" id="A0A9W6WIJ6"/>
<feature type="region of interest" description="Disordered" evidence="1">
    <location>
        <begin position="111"/>
        <end position="173"/>
    </location>
</feature>
<feature type="compositionally biased region" description="Polar residues" evidence="1">
    <location>
        <begin position="157"/>
        <end position="168"/>
    </location>
</feature>